<dbReference type="Pfam" id="PF00190">
    <property type="entry name" value="Cupin_1"/>
    <property type="match status" value="2"/>
</dbReference>
<keyword evidence="2" id="KW-0812">Transmembrane</keyword>
<dbReference type="InterPro" id="IPR011051">
    <property type="entry name" value="RmlC_Cupin_sf"/>
</dbReference>
<feature type="domain" description="Cupin type-1" evidence="3">
    <location>
        <begin position="304"/>
        <end position="453"/>
    </location>
</feature>
<dbReference type="Gramene" id="PRQ33695">
    <property type="protein sequence ID" value="PRQ33695"/>
    <property type="gene ID" value="RchiOBHm_Chr5g0060491"/>
</dbReference>
<gene>
    <name evidence="4" type="ORF">RchiOBHm_Chr5g0060491</name>
</gene>
<dbReference type="PANTHER" id="PTHR31189">
    <property type="entry name" value="OS03G0336100 PROTEIN-RELATED"/>
    <property type="match status" value="1"/>
</dbReference>
<dbReference type="STRING" id="74649.A0A2P6QHP2"/>
<dbReference type="AlphaFoldDB" id="A0A2P6QHP2"/>
<reference evidence="4 5" key="1">
    <citation type="journal article" date="2018" name="Nat. Genet.">
        <title>The Rosa genome provides new insights in the design of modern roses.</title>
        <authorList>
            <person name="Bendahmane M."/>
        </authorList>
    </citation>
    <scope>NUCLEOTIDE SEQUENCE [LARGE SCALE GENOMIC DNA]</scope>
    <source>
        <strain evidence="5">cv. Old Blush</strain>
    </source>
</reference>
<evidence type="ECO:0000259" key="3">
    <source>
        <dbReference type="SMART" id="SM00835"/>
    </source>
</evidence>
<dbReference type="PANTHER" id="PTHR31189:SF2">
    <property type="entry name" value="RMLC-LIKE CUPINS SUPERFAMILY PROTEIN"/>
    <property type="match status" value="1"/>
</dbReference>
<feature type="transmembrane region" description="Helical" evidence="2">
    <location>
        <begin position="6"/>
        <end position="26"/>
    </location>
</feature>
<dbReference type="CDD" id="cd02244">
    <property type="entry name" value="cupin_7S_vicilin-like_N"/>
    <property type="match status" value="1"/>
</dbReference>
<feature type="compositionally biased region" description="Basic and acidic residues" evidence="1">
    <location>
        <begin position="475"/>
        <end position="538"/>
    </location>
</feature>
<evidence type="ECO:0000256" key="2">
    <source>
        <dbReference type="SAM" id="Phobius"/>
    </source>
</evidence>
<dbReference type="OrthoDB" id="2019862at2759"/>
<dbReference type="EMBL" id="PDCK01000043">
    <property type="protein sequence ID" value="PRQ33695.1"/>
    <property type="molecule type" value="Genomic_DNA"/>
</dbReference>
<accession>A0A2P6QHP2</accession>
<protein>
    <submittedName>
        <fullName evidence="4">Putative rmlC-like jelly roll protein</fullName>
    </submittedName>
</protein>
<keyword evidence="2" id="KW-1133">Transmembrane helix</keyword>
<organism evidence="4 5">
    <name type="scientific">Rosa chinensis</name>
    <name type="common">China rose</name>
    <dbReference type="NCBI Taxonomy" id="74649"/>
    <lineage>
        <taxon>Eukaryota</taxon>
        <taxon>Viridiplantae</taxon>
        <taxon>Streptophyta</taxon>
        <taxon>Embryophyta</taxon>
        <taxon>Tracheophyta</taxon>
        <taxon>Spermatophyta</taxon>
        <taxon>Magnoliopsida</taxon>
        <taxon>eudicotyledons</taxon>
        <taxon>Gunneridae</taxon>
        <taxon>Pentapetalae</taxon>
        <taxon>rosids</taxon>
        <taxon>fabids</taxon>
        <taxon>Rosales</taxon>
        <taxon>Rosaceae</taxon>
        <taxon>Rosoideae</taxon>
        <taxon>Rosoideae incertae sedis</taxon>
        <taxon>Rosa</taxon>
    </lineage>
</organism>
<dbReference type="OMA" id="DKPMHIG"/>
<feature type="domain" description="Cupin type-1" evidence="3">
    <location>
        <begin position="57"/>
        <end position="211"/>
    </location>
</feature>
<dbReference type="Proteomes" id="UP000238479">
    <property type="component" value="Chromosome 5"/>
</dbReference>
<evidence type="ECO:0000256" key="1">
    <source>
        <dbReference type="SAM" id="MobiDB-lite"/>
    </source>
</evidence>
<dbReference type="CDD" id="cd02245">
    <property type="entry name" value="cupin_7S_vicilin-like_C"/>
    <property type="match status" value="1"/>
</dbReference>
<dbReference type="InterPro" id="IPR014710">
    <property type="entry name" value="RmlC-like_jellyroll"/>
</dbReference>
<dbReference type="InterPro" id="IPR006045">
    <property type="entry name" value="Cupin_1"/>
</dbReference>
<dbReference type="InterPro" id="IPR050253">
    <property type="entry name" value="Seed_Storage-Functional"/>
</dbReference>
<keyword evidence="2" id="KW-0472">Membrane</keyword>
<dbReference type="SUPFAM" id="SSF51182">
    <property type="entry name" value="RmlC-like cupins"/>
    <property type="match status" value="1"/>
</dbReference>
<sequence length="569" mass="64718">MENRVISLLVIALIMCYGLSTAVGFYRDEDWGKQREDPDQEQEEQEQEAMMGDEDWFLLQNSKQVVKTRAGEMRVVKSVGGRIVDKPMHIGFITMEPKSLFVPQYMDSSLILFVHSGEAKVGLIYRDELGERRLRAGDVYRIPAGSPFYLVNTGEGQRLHIICSVDTSESLGMGTLQSFYIGGGYNPASVLAGFDQEILESAFNVTSSELSDFLSRQQDGPIVYVTDSPHPPSLWSRFLELKEHDRLQNMKRMVGFTKEPDHQEEDQSLAWSWRKLLNSVFGSNDKRRDDPDAYKGKGKSHDAYNLFKRSADFKNDYGWSKALDESDYSPLRDSGVGVFLVNLSAGSMMAPHVNPIATEYGIVLRGSGTIQIVFPNGTSAMNTKVQEGDVFWVPRYFPFCQIASRTGPLEFFGFTTSARKNRPQFLVGASSVLRELRGPELAAAFGVNEDRLSRIVHAQRESVILPSVQAAPPYKGEEREPTPEEETGKQTPYKEDERRQEDRRRREDEREQSAEEDERRQPPYKEDERQQSSQEKQRRQPPYGEGDVMFQRLPKVIKSFGNEMVMGFD</sequence>
<dbReference type="SMART" id="SM00835">
    <property type="entry name" value="Cupin_1"/>
    <property type="match status" value="2"/>
</dbReference>
<name>A0A2P6QHP2_ROSCH</name>
<proteinExistence type="predicted"/>
<evidence type="ECO:0000313" key="5">
    <source>
        <dbReference type="Proteomes" id="UP000238479"/>
    </source>
</evidence>
<evidence type="ECO:0000313" key="4">
    <source>
        <dbReference type="EMBL" id="PRQ33695.1"/>
    </source>
</evidence>
<dbReference type="Gene3D" id="2.60.120.10">
    <property type="entry name" value="Jelly Rolls"/>
    <property type="match status" value="2"/>
</dbReference>
<comment type="caution">
    <text evidence="4">The sequence shown here is derived from an EMBL/GenBank/DDBJ whole genome shotgun (WGS) entry which is preliminary data.</text>
</comment>
<feature type="region of interest" description="Disordered" evidence="1">
    <location>
        <begin position="467"/>
        <end position="552"/>
    </location>
</feature>
<keyword evidence="5" id="KW-1185">Reference proteome</keyword>